<dbReference type="GO" id="GO:0005829">
    <property type="term" value="C:cytosol"/>
    <property type="evidence" value="ECO:0007669"/>
    <property type="project" value="TreeGrafter"/>
</dbReference>
<dbReference type="CDD" id="cd00093">
    <property type="entry name" value="HTH_XRE"/>
    <property type="match status" value="1"/>
</dbReference>
<keyword evidence="1" id="KW-0238">DNA-binding</keyword>
<dbReference type="GO" id="GO:0003677">
    <property type="term" value="F:DNA binding"/>
    <property type="evidence" value="ECO:0007669"/>
    <property type="project" value="UniProtKB-KW"/>
</dbReference>
<dbReference type="EMBL" id="CP022316">
    <property type="protein sequence ID" value="ASK65839.1"/>
    <property type="molecule type" value="Genomic_DNA"/>
</dbReference>
<dbReference type="Gene3D" id="1.10.260.40">
    <property type="entry name" value="lambda repressor-like DNA-binding domains"/>
    <property type="match status" value="1"/>
</dbReference>
<feature type="domain" description="HTH cro/C1-type" evidence="3">
    <location>
        <begin position="26"/>
        <end position="80"/>
    </location>
</feature>
<evidence type="ECO:0000259" key="3">
    <source>
        <dbReference type="PROSITE" id="PS50943"/>
    </source>
</evidence>
<dbReference type="InterPro" id="IPR010982">
    <property type="entry name" value="Lambda_DNA-bd_dom_sf"/>
</dbReference>
<evidence type="ECO:0000313" key="5">
    <source>
        <dbReference type="Proteomes" id="UP000198398"/>
    </source>
</evidence>
<name>A0A220UCG4_9MICO</name>
<dbReference type="Proteomes" id="UP000198398">
    <property type="component" value="Chromosome"/>
</dbReference>
<dbReference type="KEGG" id="brv:CFK39_08355"/>
<dbReference type="OrthoDB" id="9810578at2"/>
<dbReference type="PANTHER" id="PTHR46797">
    <property type="entry name" value="HTH-TYPE TRANSCRIPTIONAL REGULATOR"/>
    <property type="match status" value="1"/>
</dbReference>
<protein>
    <submittedName>
        <fullName evidence="4">XRE family transcriptional regulator</fullName>
    </submittedName>
</protein>
<dbReference type="RefSeq" id="WP_089065080.1">
    <property type="nucleotide sequence ID" value="NZ_CP022316.1"/>
</dbReference>
<proteinExistence type="predicted"/>
<dbReference type="GO" id="GO:0003700">
    <property type="term" value="F:DNA-binding transcription factor activity"/>
    <property type="evidence" value="ECO:0007669"/>
    <property type="project" value="TreeGrafter"/>
</dbReference>
<dbReference type="PROSITE" id="PS50943">
    <property type="entry name" value="HTH_CROC1"/>
    <property type="match status" value="1"/>
</dbReference>
<evidence type="ECO:0000256" key="2">
    <source>
        <dbReference type="SAM" id="MobiDB-lite"/>
    </source>
</evidence>
<dbReference type="InterPro" id="IPR001387">
    <property type="entry name" value="Cro/C1-type_HTH"/>
</dbReference>
<gene>
    <name evidence="4" type="ORF">CFK39_08355</name>
</gene>
<dbReference type="PANTHER" id="PTHR46797:SF1">
    <property type="entry name" value="METHYLPHOSPHONATE SYNTHASE"/>
    <property type="match status" value="1"/>
</dbReference>
<keyword evidence="5" id="KW-1185">Reference proteome</keyword>
<dbReference type="Pfam" id="PF13560">
    <property type="entry name" value="HTH_31"/>
    <property type="match status" value="1"/>
</dbReference>
<dbReference type="InterPro" id="IPR050807">
    <property type="entry name" value="TransReg_Diox_bact_type"/>
</dbReference>
<feature type="region of interest" description="Disordered" evidence="2">
    <location>
        <begin position="140"/>
        <end position="162"/>
    </location>
</feature>
<feature type="compositionally biased region" description="Basic and acidic residues" evidence="2">
    <location>
        <begin position="140"/>
        <end position="160"/>
    </location>
</feature>
<reference evidence="5" key="1">
    <citation type="submission" date="2017-07" db="EMBL/GenBank/DDBJ databases">
        <title>Brachybacterium sp. VR2415.</title>
        <authorList>
            <person name="Tak E.J."/>
            <person name="Bae J.-W."/>
        </authorList>
    </citation>
    <scope>NUCLEOTIDE SEQUENCE [LARGE SCALE GENOMIC DNA]</scope>
    <source>
        <strain evidence="5">VR2415</strain>
    </source>
</reference>
<dbReference type="AlphaFoldDB" id="A0A220UCG4"/>
<evidence type="ECO:0000256" key="1">
    <source>
        <dbReference type="ARBA" id="ARBA00023125"/>
    </source>
</evidence>
<evidence type="ECO:0000313" key="4">
    <source>
        <dbReference type="EMBL" id="ASK65839.1"/>
    </source>
</evidence>
<sequence length="495" mass="54674">MAHHAAASLPATADDDFDPLLIGQRIRARRQERGLSLAELAAAVQRAPSQLSVIENGRRELKLGELRRIARALEVGVDDLLEPEPPNRRAALEIALEKAQAGALYRSLPLPELPVRKSLSDAAIETILALHEELRSLHEQRAATPEEARRVNGQLREEQSRAGNYDAALEEVARDLLEQIGHRGGPLSQSKVSLLAAKLGFSLHSVADLPHSTRSITDSEHMRIYLPLGRSTSDPRSTVLQAIAAHVLGKDEPADYGELLRQRVETNYLACALLLPEAGALDFLQSAKAQRELSVEDLRDEFAVNYEMAAHRFTNLATRHLGIPVHFLKVHASGTILKAYQNDAVRFPTDALGAVEGQRVCRWWSARRVFRSEDRMRQYCQYTDKPGGTYWCTSHIESGPGGEFSISVGTAFQHTKWFRGRETTVRHGSSCPDPTCCREPDPALVDRWEGSVWPVARLHASLLAAMPTGTFTGVDRVTMLEFLERHAPSGAVDGA</sequence>
<dbReference type="SUPFAM" id="SSF47413">
    <property type="entry name" value="lambda repressor-like DNA-binding domains"/>
    <property type="match status" value="1"/>
</dbReference>
<organism evidence="4 5">
    <name type="scientific">Brachybacterium avium</name>
    <dbReference type="NCBI Taxonomy" id="2017485"/>
    <lineage>
        <taxon>Bacteria</taxon>
        <taxon>Bacillati</taxon>
        <taxon>Actinomycetota</taxon>
        <taxon>Actinomycetes</taxon>
        <taxon>Micrococcales</taxon>
        <taxon>Dermabacteraceae</taxon>
        <taxon>Brachybacterium</taxon>
    </lineage>
</organism>
<dbReference type="SMART" id="SM00530">
    <property type="entry name" value="HTH_XRE"/>
    <property type="match status" value="1"/>
</dbReference>
<accession>A0A220UCG4</accession>